<proteinExistence type="predicted"/>
<keyword evidence="2" id="KW-1185">Reference proteome</keyword>
<accession>A0A6A6NRW8</accession>
<feature type="non-terminal residue" evidence="1">
    <location>
        <position position="1"/>
    </location>
</feature>
<dbReference type="AlphaFoldDB" id="A0A6A6NRW8"/>
<evidence type="ECO:0000313" key="2">
    <source>
        <dbReference type="Proteomes" id="UP000799766"/>
    </source>
</evidence>
<protein>
    <submittedName>
        <fullName evidence="1">Uncharacterized protein</fullName>
    </submittedName>
</protein>
<sequence length="72" mass="8197">GEAVNEIVRLTNSVLKMVYNVQTQGYKPFEFSRVAIGGFVEHADVPVQRMKWTSDCRSRFHNGKETQPVTVL</sequence>
<name>A0A6A6NRW8_9PEZI</name>
<organism evidence="1 2">
    <name type="scientific">Lineolata rhizophorae</name>
    <dbReference type="NCBI Taxonomy" id="578093"/>
    <lineage>
        <taxon>Eukaryota</taxon>
        <taxon>Fungi</taxon>
        <taxon>Dikarya</taxon>
        <taxon>Ascomycota</taxon>
        <taxon>Pezizomycotina</taxon>
        <taxon>Dothideomycetes</taxon>
        <taxon>Dothideomycetes incertae sedis</taxon>
        <taxon>Lineolatales</taxon>
        <taxon>Lineolataceae</taxon>
        <taxon>Lineolata</taxon>
    </lineage>
</organism>
<evidence type="ECO:0000313" key="1">
    <source>
        <dbReference type="EMBL" id="KAF2454476.1"/>
    </source>
</evidence>
<dbReference type="EMBL" id="MU001691">
    <property type="protein sequence ID" value="KAF2454476.1"/>
    <property type="molecule type" value="Genomic_DNA"/>
</dbReference>
<reference evidence="1" key="1">
    <citation type="journal article" date="2020" name="Stud. Mycol.">
        <title>101 Dothideomycetes genomes: a test case for predicting lifestyles and emergence of pathogens.</title>
        <authorList>
            <person name="Haridas S."/>
            <person name="Albert R."/>
            <person name="Binder M."/>
            <person name="Bloem J."/>
            <person name="Labutti K."/>
            <person name="Salamov A."/>
            <person name="Andreopoulos B."/>
            <person name="Baker S."/>
            <person name="Barry K."/>
            <person name="Bills G."/>
            <person name="Bluhm B."/>
            <person name="Cannon C."/>
            <person name="Castanera R."/>
            <person name="Culley D."/>
            <person name="Daum C."/>
            <person name="Ezra D."/>
            <person name="Gonzalez J."/>
            <person name="Henrissat B."/>
            <person name="Kuo A."/>
            <person name="Liang C."/>
            <person name="Lipzen A."/>
            <person name="Lutzoni F."/>
            <person name="Magnuson J."/>
            <person name="Mondo S."/>
            <person name="Nolan M."/>
            <person name="Ohm R."/>
            <person name="Pangilinan J."/>
            <person name="Park H.-J."/>
            <person name="Ramirez L."/>
            <person name="Alfaro M."/>
            <person name="Sun H."/>
            <person name="Tritt A."/>
            <person name="Yoshinaga Y."/>
            <person name="Zwiers L.-H."/>
            <person name="Turgeon B."/>
            <person name="Goodwin S."/>
            <person name="Spatafora J."/>
            <person name="Crous P."/>
            <person name="Grigoriev I."/>
        </authorList>
    </citation>
    <scope>NUCLEOTIDE SEQUENCE</scope>
    <source>
        <strain evidence="1">ATCC 16933</strain>
    </source>
</reference>
<dbReference type="OrthoDB" id="5102167at2759"/>
<dbReference type="Proteomes" id="UP000799766">
    <property type="component" value="Unassembled WGS sequence"/>
</dbReference>
<gene>
    <name evidence="1" type="ORF">BDY21DRAFT_291196</name>
</gene>